<protein>
    <recommendedName>
        <fullName evidence="2">Thiamine-monophosphate kinase</fullName>
        <shortName evidence="2">TMP kinase</shortName>
        <shortName evidence="2">Thiamine-phosphate kinase</shortName>
        <ecNumber evidence="2">2.7.4.16</ecNumber>
    </recommendedName>
</protein>
<feature type="binding site" evidence="2">
    <location>
        <position position="316"/>
    </location>
    <ligand>
        <name>substrate</name>
    </ligand>
</feature>
<feature type="binding site" evidence="2">
    <location>
        <position position="74"/>
    </location>
    <ligand>
        <name>Mg(2+)</name>
        <dbReference type="ChEBI" id="CHEBI:18420"/>
        <label>2</label>
    </ligand>
</feature>
<feature type="binding site" evidence="2">
    <location>
        <position position="145"/>
    </location>
    <ligand>
        <name>ATP</name>
        <dbReference type="ChEBI" id="CHEBI:30616"/>
    </ligand>
</feature>
<feature type="binding site" evidence="2">
    <location>
        <begin position="120"/>
        <end position="121"/>
    </location>
    <ligand>
        <name>ATP</name>
        <dbReference type="ChEBI" id="CHEBI:30616"/>
    </ligand>
</feature>
<reference evidence="5 6" key="1">
    <citation type="submission" date="2019-06" db="EMBL/GenBank/DDBJ databases">
        <title>Whole genome sequence for Cellvibrionaceae sp. R142.</title>
        <authorList>
            <person name="Wang G."/>
        </authorList>
    </citation>
    <scope>NUCLEOTIDE SEQUENCE [LARGE SCALE GENOMIC DNA]</scope>
    <source>
        <strain evidence="5 6">R142</strain>
    </source>
</reference>
<feature type="binding site" evidence="2">
    <location>
        <position position="29"/>
    </location>
    <ligand>
        <name>Mg(2+)</name>
        <dbReference type="ChEBI" id="CHEBI:18420"/>
        <label>3</label>
    </ligand>
</feature>
<keyword evidence="1 2" id="KW-0784">Thiamine biosynthesis</keyword>
<feature type="binding site" evidence="2">
    <location>
        <position position="261"/>
    </location>
    <ligand>
        <name>substrate</name>
    </ligand>
</feature>
<accession>A0A545SPP4</accession>
<dbReference type="InterPro" id="IPR016188">
    <property type="entry name" value="PurM-like_N"/>
</dbReference>
<evidence type="ECO:0000313" key="5">
    <source>
        <dbReference type="EMBL" id="TQV66955.1"/>
    </source>
</evidence>
<comment type="caution">
    <text evidence="2">Lacks conserved residue(s) required for the propagation of feature annotation.</text>
</comment>
<dbReference type="UniPathway" id="UPA00060">
    <property type="reaction ID" value="UER00142"/>
</dbReference>
<dbReference type="EC" id="2.7.4.16" evidence="2"/>
<feature type="binding site" evidence="2">
    <location>
        <position position="29"/>
    </location>
    <ligand>
        <name>Mg(2+)</name>
        <dbReference type="ChEBI" id="CHEBI:18420"/>
        <label>4</label>
    </ligand>
</feature>
<evidence type="ECO:0000256" key="1">
    <source>
        <dbReference type="ARBA" id="ARBA00022977"/>
    </source>
</evidence>
<proteinExistence type="inferred from homology"/>
<dbReference type="AlphaFoldDB" id="A0A545SPP4"/>
<feature type="binding site" evidence="2">
    <location>
        <position position="212"/>
    </location>
    <ligand>
        <name>ATP</name>
        <dbReference type="ChEBI" id="CHEBI:30616"/>
    </ligand>
</feature>
<dbReference type="EMBL" id="VHSG01000037">
    <property type="protein sequence ID" value="TQV66955.1"/>
    <property type="molecule type" value="Genomic_DNA"/>
</dbReference>
<dbReference type="InterPro" id="IPR006283">
    <property type="entry name" value="ThiL-like"/>
</dbReference>
<dbReference type="GO" id="GO:0009229">
    <property type="term" value="P:thiamine diphosphate biosynthetic process"/>
    <property type="evidence" value="ECO:0007669"/>
    <property type="project" value="UniProtKB-UniRule"/>
</dbReference>
<evidence type="ECO:0000259" key="4">
    <source>
        <dbReference type="Pfam" id="PF02769"/>
    </source>
</evidence>
<dbReference type="GO" id="GO:0009030">
    <property type="term" value="F:thiamine-phosphate kinase activity"/>
    <property type="evidence" value="ECO:0007669"/>
    <property type="project" value="UniProtKB-UniRule"/>
</dbReference>
<dbReference type="OrthoDB" id="9802811at2"/>
<keyword evidence="2" id="KW-0460">Magnesium</keyword>
<comment type="miscellaneous">
    <text evidence="2">Reaction mechanism of ThiL seems to utilize a direct, inline transfer of the gamma-phosphate of ATP to TMP rather than a phosphorylated enzyme intermediate.</text>
</comment>
<keyword evidence="2" id="KW-0067">ATP-binding</keyword>
<dbReference type="PANTHER" id="PTHR30270">
    <property type="entry name" value="THIAMINE-MONOPHOSPHATE KINASE"/>
    <property type="match status" value="1"/>
</dbReference>
<comment type="function">
    <text evidence="2">Catalyzes the ATP-dependent phosphorylation of thiamine-monophosphate (TMP) to form thiamine-pyrophosphate (TPP), the active form of vitamin B1.</text>
</comment>
<comment type="caution">
    <text evidence="5">The sequence shown here is derived from an EMBL/GenBank/DDBJ whole genome shotgun (WGS) entry which is preliminary data.</text>
</comment>
<feature type="domain" description="PurM-like C-terminal" evidence="4">
    <location>
        <begin position="150"/>
        <end position="301"/>
    </location>
</feature>
<dbReference type="GO" id="GO:0005524">
    <property type="term" value="F:ATP binding"/>
    <property type="evidence" value="ECO:0007669"/>
    <property type="project" value="UniProtKB-UniRule"/>
</dbReference>
<feature type="binding site" evidence="2">
    <location>
        <position position="74"/>
    </location>
    <ligand>
        <name>Mg(2+)</name>
        <dbReference type="ChEBI" id="CHEBI:18420"/>
        <label>3</label>
    </ligand>
</feature>
<feature type="binding site" evidence="2">
    <location>
        <position position="210"/>
    </location>
    <ligand>
        <name>Mg(2+)</name>
        <dbReference type="ChEBI" id="CHEBI:18420"/>
        <label>3</label>
    </ligand>
</feature>
<dbReference type="Proteomes" id="UP000319732">
    <property type="component" value="Unassembled WGS sequence"/>
</dbReference>
<dbReference type="InterPro" id="IPR010918">
    <property type="entry name" value="PurM-like_C_dom"/>
</dbReference>
<comment type="pathway">
    <text evidence="2">Cofactor biosynthesis; thiamine diphosphate biosynthesis; thiamine diphosphate from thiamine phosphate: step 1/1.</text>
</comment>
<feature type="binding site" evidence="2">
    <location>
        <position position="121"/>
    </location>
    <ligand>
        <name>Mg(2+)</name>
        <dbReference type="ChEBI" id="CHEBI:18420"/>
        <label>1</label>
    </ligand>
</feature>
<feature type="binding site" evidence="2">
    <location>
        <position position="74"/>
    </location>
    <ligand>
        <name>Mg(2+)</name>
        <dbReference type="ChEBI" id="CHEBI:18420"/>
        <label>4</label>
    </ligand>
</feature>
<dbReference type="HAMAP" id="MF_02128">
    <property type="entry name" value="TMP_kinase"/>
    <property type="match status" value="1"/>
</dbReference>
<feature type="binding site" evidence="2">
    <location>
        <position position="213"/>
    </location>
    <ligand>
        <name>Mg(2+)</name>
        <dbReference type="ChEBI" id="CHEBI:18420"/>
        <label>5</label>
    </ligand>
</feature>
<keyword evidence="2" id="KW-0479">Metal-binding</keyword>
<feature type="binding site" evidence="2">
    <location>
        <position position="46"/>
    </location>
    <ligand>
        <name>Mg(2+)</name>
        <dbReference type="ChEBI" id="CHEBI:18420"/>
        <label>2</label>
    </ligand>
</feature>
<dbReference type="SUPFAM" id="SSF55326">
    <property type="entry name" value="PurM N-terminal domain-like"/>
    <property type="match status" value="1"/>
</dbReference>
<dbReference type="Gene3D" id="3.30.1330.10">
    <property type="entry name" value="PurM-like, N-terminal domain"/>
    <property type="match status" value="1"/>
</dbReference>
<keyword evidence="2 5" id="KW-0418">Kinase</keyword>
<comment type="catalytic activity">
    <reaction evidence="2">
        <text>thiamine phosphate + ATP = thiamine diphosphate + ADP</text>
        <dbReference type="Rhea" id="RHEA:15913"/>
        <dbReference type="ChEBI" id="CHEBI:30616"/>
        <dbReference type="ChEBI" id="CHEBI:37575"/>
        <dbReference type="ChEBI" id="CHEBI:58937"/>
        <dbReference type="ChEBI" id="CHEBI:456216"/>
        <dbReference type="EC" id="2.7.4.16"/>
    </reaction>
</comment>
<keyword evidence="2" id="KW-0547">Nucleotide-binding</keyword>
<sequence length="324" mass="34608">MATGEFELIRHYFCRGPGAFGAPLGIGDDCALVAPPTSKHLAMSMDTLVADVHFPQHADPELIGERALRVNLSDLAAMGASPLWFTLGLTIPKAESRWLEGFSKGLFNVAHEYDCALIGGDTTRGPLNICIQVHGVVSGSNALLRGNAAVGDIVFVTGTLGDGAAAVAIIKQEFEVGKSAFDYFMSRFYRPEPKVREGKLLCGIARAAIDVSDGLLADLGHICEVSGVGAVVNVEQLPISEPLQKLAEPAQSRNWALSGGDDYQLCFTVPRAKLDRLELLLHQGKLQATAIGEIVRGKGVTCLRDGEAFPVVRPGYQHFGNDRA</sequence>
<name>A0A545SPP4_9GAMM</name>
<dbReference type="CDD" id="cd02194">
    <property type="entry name" value="ThiL"/>
    <property type="match status" value="1"/>
</dbReference>
<dbReference type="GO" id="GO:0000287">
    <property type="term" value="F:magnesium ion binding"/>
    <property type="evidence" value="ECO:0007669"/>
    <property type="project" value="UniProtKB-UniRule"/>
</dbReference>
<feature type="binding site" evidence="2">
    <location>
        <position position="53"/>
    </location>
    <ligand>
        <name>substrate</name>
    </ligand>
</feature>
<dbReference type="InterPro" id="IPR036676">
    <property type="entry name" value="PurM-like_C_sf"/>
</dbReference>
<dbReference type="Gene3D" id="3.90.650.10">
    <property type="entry name" value="PurM-like C-terminal domain"/>
    <property type="match status" value="1"/>
</dbReference>
<evidence type="ECO:0000259" key="3">
    <source>
        <dbReference type="Pfam" id="PF00586"/>
    </source>
</evidence>
<feature type="domain" description="PurM-like N-terminal" evidence="3">
    <location>
        <begin position="27"/>
        <end position="137"/>
    </location>
</feature>
<dbReference type="NCBIfam" id="TIGR01379">
    <property type="entry name" value="thiL"/>
    <property type="match status" value="1"/>
</dbReference>
<dbReference type="Pfam" id="PF00586">
    <property type="entry name" value="AIRS"/>
    <property type="match status" value="1"/>
</dbReference>
<keyword evidence="2 5" id="KW-0808">Transferase</keyword>
<feature type="binding site" evidence="2">
    <location>
        <position position="46"/>
    </location>
    <ligand>
        <name>Mg(2+)</name>
        <dbReference type="ChEBI" id="CHEBI:18420"/>
        <label>1</label>
    </ligand>
</feature>
<dbReference type="RefSeq" id="WP_142929904.1">
    <property type="nucleotide sequence ID" value="NZ_ML660113.1"/>
</dbReference>
<comment type="similarity">
    <text evidence="2">Belongs to the thiamine-monophosphate kinase family.</text>
</comment>
<dbReference type="InterPro" id="IPR036921">
    <property type="entry name" value="PurM-like_N_sf"/>
</dbReference>
<dbReference type="PIRSF" id="PIRSF005303">
    <property type="entry name" value="Thiam_monoph_kin"/>
    <property type="match status" value="1"/>
</dbReference>
<gene>
    <name evidence="2 5" type="primary">thiL</name>
    <name evidence="5" type="ORF">FKG94_26155</name>
</gene>
<feature type="binding site" evidence="2">
    <location>
        <position position="44"/>
    </location>
    <ligand>
        <name>Mg(2+)</name>
        <dbReference type="ChEBI" id="CHEBI:18420"/>
        <label>4</label>
    </ligand>
</feature>
<keyword evidence="6" id="KW-1185">Reference proteome</keyword>
<dbReference type="SUPFAM" id="SSF56042">
    <property type="entry name" value="PurM C-terminal domain-like"/>
    <property type="match status" value="1"/>
</dbReference>
<evidence type="ECO:0000313" key="6">
    <source>
        <dbReference type="Proteomes" id="UP000319732"/>
    </source>
</evidence>
<dbReference type="GO" id="GO:0009228">
    <property type="term" value="P:thiamine biosynthetic process"/>
    <property type="evidence" value="ECO:0007669"/>
    <property type="project" value="UniProtKB-KW"/>
</dbReference>
<organism evidence="5 6">
    <name type="scientific">Exilibacterium tricleocarpae</name>
    <dbReference type="NCBI Taxonomy" id="2591008"/>
    <lineage>
        <taxon>Bacteria</taxon>
        <taxon>Pseudomonadati</taxon>
        <taxon>Pseudomonadota</taxon>
        <taxon>Gammaproteobacteria</taxon>
        <taxon>Cellvibrionales</taxon>
        <taxon>Cellvibrionaceae</taxon>
        <taxon>Exilibacterium</taxon>
    </lineage>
</organism>
<dbReference type="PANTHER" id="PTHR30270:SF0">
    <property type="entry name" value="THIAMINE-MONOPHOSPHATE KINASE"/>
    <property type="match status" value="1"/>
</dbReference>
<dbReference type="Pfam" id="PF02769">
    <property type="entry name" value="AIRS_C"/>
    <property type="match status" value="1"/>
</dbReference>
<evidence type="ECO:0000256" key="2">
    <source>
        <dbReference type="HAMAP-Rule" id="MF_02128"/>
    </source>
</evidence>